<dbReference type="OrthoDB" id="44820at2759"/>
<dbReference type="InterPro" id="IPR018790">
    <property type="entry name" value="DUF2358"/>
</dbReference>
<protein>
    <submittedName>
        <fullName evidence="2">Uncharacterized protein</fullName>
    </submittedName>
</protein>
<evidence type="ECO:0000313" key="2">
    <source>
        <dbReference type="EMBL" id="KAG5682041.1"/>
    </source>
</evidence>
<organism evidence="2 3">
    <name type="scientific">Polypedilum vanderplanki</name>
    <name type="common">Sleeping chironomid midge</name>
    <dbReference type="NCBI Taxonomy" id="319348"/>
    <lineage>
        <taxon>Eukaryota</taxon>
        <taxon>Metazoa</taxon>
        <taxon>Ecdysozoa</taxon>
        <taxon>Arthropoda</taxon>
        <taxon>Hexapoda</taxon>
        <taxon>Insecta</taxon>
        <taxon>Pterygota</taxon>
        <taxon>Neoptera</taxon>
        <taxon>Endopterygota</taxon>
        <taxon>Diptera</taxon>
        <taxon>Nematocera</taxon>
        <taxon>Chironomoidea</taxon>
        <taxon>Chironomidae</taxon>
        <taxon>Chironominae</taxon>
        <taxon>Polypedilum</taxon>
        <taxon>Polypedilum</taxon>
    </lineage>
</organism>
<dbReference type="EMBL" id="JADBJN010000001">
    <property type="protein sequence ID" value="KAG5682041.1"/>
    <property type="molecule type" value="Genomic_DNA"/>
</dbReference>
<dbReference type="PANTHER" id="PTHR31094">
    <property type="entry name" value="RIKEN CDNA 2310061I04 GENE"/>
    <property type="match status" value="1"/>
</dbReference>
<sequence>MACIGINRVQWIKLYSLLNRRAVTISFSITNKLDYSLFTQKHIQQITNDDHYKKSSLKSLYCTLNTNEQELSKNDKQAENLQRIYDNLSRTLPTLFVQPMDYSIYSPNLIFENNIRGVRTEGLFHYVKQVAFLRTIGHLKFAYVKFEVLKITQHKSDNTVKVRWRIRGISGLKVMLNFWKYKLWNIKEMFESQETWYDGFSTFYVGPDGLVIRHVLDKLMPDDDVVAATNSKLSGVSA</sequence>
<reference evidence="2" key="1">
    <citation type="submission" date="2021-03" db="EMBL/GenBank/DDBJ databases">
        <title>Chromosome level genome of the anhydrobiotic midge Polypedilum vanderplanki.</title>
        <authorList>
            <person name="Yoshida Y."/>
            <person name="Kikawada T."/>
            <person name="Gusev O."/>
        </authorList>
    </citation>
    <scope>NUCLEOTIDE SEQUENCE</scope>
    <source>
        <strain evidence="2">NIAS01</strain>
        <tissue evidence="2">Whole body or cell culture</tissue>
    </source>
</reference>
<comment type="caution">
    <text evidence="2">The sequence shown here is derived from an EMBL/GenBank/DDBJ whole genome shotgun (WGS) entry which is preliminary data.</text>
</comment>
<dbReference type="Proteomes" id="UP001107558">
    <property type="component" value="Chromosome 1"/>
</dbReference>
<evidence type="ECO:0000313" key="3">
    <source>
        <dbReference type="Proteomes" id="UP001107558"/>
    </source>
</evidence>
<dbReference type="AlphaFoldDB" id="A0A9J6CIK6"/>
<name>A0A9J6CIK6_POLVA</name>
<dbReference type="PANTHER" id="PTHR31094:SF2">
    <property type="entry name" value="RIKEN CDNA 2310061I04 GENE"/>
    <property type="match status" value="1"/>
</dbReference>
<accession>A0A9J6CIK6</accession>
<proteinExistence type="predicted"/>
<feature type="coiled-coil region" evidence="1">
    <location>
        <begin position="64"/>
        <end position="91"/>
    </location>
</feature>
<evidence type="ECO:0000256" key="1">
    <source>
        <dbReference type="SAM" id="Coils"/>
    </source>
</evidence>
<dbReference type="Pfam" id="PF10184">
    <property type="entry name" value="DUF2358"/>
    <property type="match status" value="1"/>
</dbReference>
<keyword evidence="1" id="KW-0175">Coiled coil</keyword>
<gene>
    <name evidence="2" type="ORF">PVAND_011432</name>
</gene>
<keyword evidence="3" id="KW-1185">Reference proteome</keyword>